<dbReference type="AlphaFoldDB" id="A0AAD4KUX1"/>
<dbReference type="EMBL" id="JAJTJA010000007">
    <property type="protein sequence ID" value="KAH8696494.1"/>
    <property type="molecule type" value="Genomic_DNA"/>
</dbReference>
<evidence type="ECO:0000256" key="9">
    <source>
        <dbReference type="SAM" id="MobiDB-lite"/>
    </source>
</evidence>
<keyword evidence="8 10" id="KW-0472">Membrane</keyword>
<evidence type="ECO:0000256" key="3">
    <source>
        <dbReference type="ARBA" id="ARBA00004721"/>
    </source>
</evidence>
<evidence type="ECO:0000256" key="5">
    <source>
        <dbReference type="ARBA" id="ARBA00022679"/>
    </source>
</evidence>
<evidence type="ECO:0000313" key="11">
    <source>
        <dbReference type="EMBL" id="KAH8696494.1"/>
    </source>
</evidence>
<dbReference type="GO" id="GO:0008412">
    <property type="term" value="F:4-hydroxybenzoate polyprenyltransferase activity"/>
    <property type="evidence" value="ECO:0007669"/>
    <property type="project" value="TreeGrafter"/>
</dbReference>
<evidence type="ECO:0000256" key="1">
    <source>
        <dbReference type="ARBA" id="ARBA00001946"/>
    </source>
</evidence>
<dbReference type="GO" id="GO:0005743">
    <property type="term" value="C:mitochondrial inner membrane"/>
    <property type="evidence" value="ECO:0007669"/>
    <property type="project" value="TreeGrafter"/>
</dbReference>
<dbReference type="InterPro" id="IPR039653">
    <property type="entry name" value="Prenyltransferase"/>
</dbReference>
<dbReference type="Gene3D" id="1.20.120.1780">
    <property type="entry name" value="UbiA prenyltransferase"/>
    <property type="match status" value="1"/>
</dbReference>
<comment type="subcellular location">
    <subcellularLocation>
        <location evidence="2">Membrane</location>
        <topology evidence="2">Multi-pass membrane protein</topology>
    </subcellularLocation>
</comment>
<dbReference type="InterPro" id="IPR000537">
    <property type="entry name" value="UbiA_prenyltransferase"/>
</dbReference>
<feature type="compositionally biased region" description="Polar residues" evidence="9">
    <location>
        <begin position="1"/>
        <end position="18"/>
    </location>
</feature>
<protein>
    <submittedName>
        <fullName evidence="11">Prenyltransferase</fullName>
    </submittedName>
</protein>
<feature type="transmembrane region" description="Helical" evidence="10">
    <location>
        <begin position="322"/>
        <end position="343"/>
    </location>
</feature>
<dbReference type="PANTHER" id="PTHR11048">
    <property type="entry name" value="PRENYLTRANSFERASES"/>
    <property type="match status" value="1"/>
</dbReference>
<evidence type="ECO:0000256" key="4">
    <source>
        <dbReference type="ARBA" id="ARBA00005985"/>
    </source>
</evidence>
<dbReference type="InterPro" id="IPR044878">
    <property type="entry name" value="UbiA_sf"/>
</dbReference>
<feature type="region of interest" description="Disordered" evidence="9">
    <location>
        <begin position="1"/>
        <end position="36"/>
    </location>
</feature>
<feature type="transmembrane region" description="Helical" evidence="10">
    <location>
        <begin position="196"/>
        <end position="218"/>
    </location>
</feature>
<sequence length="387" mass="42138">MATASDVLSSSSVKNAKNPSPPEAIHVRSSNKHGPDRYGGNYKIRILSFLPDSWIPYIQLARLFPPAGLFLIYFPHAFGVLHAAIQIQASPGMVFQASTVTLGGSFFFSNAAHVWNDLIDAELDAKVERTSQRPIPRGAVSPRAAFVFTLTQAVGAAYFLTWLPGGFLHGFLYALPNIIATIYYPWAKRHTHFPQLVLGVCLAWGTIMGELALGVPAFTVSVGDTWWPSNFLSCARGDLDFSLISIKVKSSVITLFLAGVVWTVIYDTVYAHLDLQADLQVGIKSLAVLFQTRTKAALWPLLVTIAGLLVDCGRRSQLGAPYYLIGVTGAIGSLGTMIALVDLRNSQSCWWWFSKGFWLAGGAIVAGLLGEYMLSVVLQCKTGFQFT</sequence>
<dbReference type="InterPro" id="IPR030470">
    <property type="entry name" value="UbiA_prenylTrfase_CS"/>
</dbReference>
<dbReference type="FunFam" id="1.20.120.1780:FF:000001">
    <property type="entry name" value="4-hydroxybenzoate octaprenyltransferase"/>
    <property type="match status" value="1"/>
</dbReference>
<organism evidence="11 12">
    <name type="scientific">Talaromyces proteolyticus</name>
    <dbReference type="NCBI Taxonomy" id="1131652"/>
    <lineage>
        <taxon>Eukaryota</taxon>
        <taxon>Fungi</taxon>
        <taxon>Dikarya</taxon>
        <taxon>Ascomycota</taxon>
        <taxon>Pezizomycotina</taxon>
        <taxon>Eurotiomycetes</taxon>
        <taxon>Eurotiomycetidae</taxon>
        <taxon>Eurotiales</taxon>
        <taxon>Trichocomaceae</taxon>
        <taxon>Talaromyces</taxon>
        <taxon>Talaromyces sect. Bacilispori</taxon>
    </lineage>
</organism>
<keyword evidence="6 10" id="KW-0812">Transmembrane</keyword>
<dbReference type="GO" id="GO:0006744">
    <property type="term" value="P:ubiquinone biosynthetic process"/>
    <property type="evidence" value="ECO:0007669"/>
    <property type="project" value="TreeGrafter"/>
</dbReference>
<comment type="similarity">
    <text evidence="4">Belongs to the UbiA prenyltransferase family.</text>
</comment>
<comment type="pathway">
    <text evidence="3">Secondary metabolite biosynthesis; terpenoid biosynthesis.</text>
</comment>
<evidence type="ECO:0000256" key="7">
    <source>
        <dbReference type="ARBA" id="ARBA00022989"/>
    </source>
</evidence>
<reference evidence="11" key="1">
    <citation type="submission" date="2021-12" db="EMBL/GenBank/DDBJ databases">
        <title>Convergent genome expansion in fungi linked to evolution of root-endophyte symbiosis.</title>
        <authorList>
            <consortium name="DOE Joint Genome Institute"/>
            <person name="Ke Y.-H."/>
            <person name="Bonito G."/>
            <person name="Liao H.-L."/>
            <person name="Looney B."/>
            <person name="Rojas-Flechas A."/>
            <person name="Nash J."/>
            <person name="Hameed K."/>
            <person name="Schadt C."/>
            <person name="Martin F."/>
            <person name="Crous P.W."/>
            <person name="Miettinen O."/>
            <person name="Magnuson J.K."/>
            <person name="Labbe J."/>
            <person name="Jacobson D."/>
            <person name="Doktycz M.J."/>
            <person name="Veneault-Fourrey C."/>
            <person name="Kuo A."/>
            <person name="Mondo S."/>
            <person name="Calhoun S."/>
            <person name="Riley R."/>
            <person name="Ohm R."/>
            <person name="LaButti K."/>
            <person name="Andreopoulos B."/>
            <person name="Pangilinan J."/>
            <person name="Nolan M."/>
            <person name="Tritt A."/>
            <person name="Clum A."/>
            <person name="Lipzen A."/>
            <person name="Daum C."/>
            <person name="Barry K."/>
            <person name="Grigoriev I.V."/>
            <person name="Vilgalys R."/>
        </authorList>
    </citation>
    <scope>NUCLEOTIDE SEQUENCE</scope>
    <source>
        <strain evidence="11">PMI_201</strain>
    </source>
</reference>
<evidence type="ECO:0000256" key="6">
    <source>
        <dbReference type="ARBA" id="ARBA00022692"/>
    </source>
</evidence>
<dbReference type="Proteomes" id="UP001201262">
    <property type="component" value="Unassembled WGS sequence"/>
</dbReference>
<keyword evidence="5" id="KW-0808">Transferase</keyword>
<evidence type="ECO:0000313" key="12">
    <source>
        <dbReference type="Proteomes" id="UP001201262"/>
    </source>
</evidence>
<accession>A0AAD4KUX1</accession>
<dbReference type="RefSeq" id="XP_046071430.1">
    <property type="nucleotide sequence ID" value="XM_046220559.1"/>
</dbReference>
<proteinExistence type="inferred from homology"/>
<dbReference type="Gene3D" id="1.10.357.140">
    <property type="entry name" value="UbiA prenyltransferase"/>
    <property type="match status" value="1"/>
</dbReference>
<evidence type="ECO:0000256" key="10">
    <source>
        <dbReference type="SAM" id="Phobius"/>
    </source>
</evidence>
<evidence type="ECO:0000256" key="8">
    <source>
        <dbReference type="ARBA" id="ARBA00023136"/>
    </source>
</evidence>
<feature type="transmembrane region" description="Helical" evidence="10">
    <location>
        <begin position="350"/>
        <end position="369"/>
    </location>
</feature>
<evidence type="ECO:0000256" key="2">
    <source>
        <dbReference type="ARBA" id="ARBA00004141"/>
    </source>
</evidence>
<gene>
    <name evidence="11" type="ORF">BGW36DRAFT_428499</name>
</gene>
<keyword evidence="12" id="KW-1185">Reference proteome</keyword>
<dbReference type="PROSITE" id="PS00943">
    <property type="entry name" value="UBIA"/>
    <property type="match status" value="1"/>
</dbReference>
<feature type="transmembrane region" description="Helical" evidence="10">
    <location>
        <begin position="252"/>
        <end position="273"/>
    </location>
</feature>
<comment type="cofactor">
    <cofactor evidence="1">
        <name>Mg(2+)</name>
        <dbReference type="ChEBI" id="CHEBI:18420"/>
    </cofactor>
</comment>
<keyword evidence="7 10" id="KW-1133">Transmembrane helix</keyword>
<comment type="caution">
    <text evidence="11">The sequence shown here is derived from an EMBL/GenBank/DDBJ whole genome shotgun (WGS) entry which is preliminary data.</text>
</comment>
<dbReference type="GeneID" id="70250846"/>
<dbReference type="PANTHER" id="PTHR11048:SF28">
    <property type="entry name" value="4-HYDROXYBENZOATE POLYPRENYLTRANSFERASE, MITOCHONDRIAL"/>
    <property type="match status" value="1"/>
</dbReference>
<dbReference type="Pfam" id="PF01040">
    <property type="entry name" value="UbiA"/>
    <property type="match status" value="1"/>
</dbReference>
<name>A0AAD4KUX1_9EURO</name>
<dbReference type="CDD" id="cd13959">
    <property type="entry name" value="PT_UbiA_COQ2"/>
    <property type="match status" value="1"/>
</dbReference>